<proteinExistence type="predicted"/>
<organism evidence="2 3">
    <name type="scientific">Scophthalmus maximus</name>
    <name type="common">Turbot</name>
    <name type="synonym">Psetta maxima</name>
    <dbReference type="NCBI Taxonomy" id="52904"/>
    <lineage>
        <taxon>Eukaryota</taxon>
        <taxon>Metazoa</taxon>
        <taxon>Chordata</taxon>
        <taxon>Craniata</taxon>
        <taxon>Vertebrata</taxon>
        <taxon>Euteleostomi</taxon>
        <taxon>Actinopterygii</taxon>
        <taxon>Neopterygii</taxon>
        <taxon>Teleostei</taxon>
        <taxon>Neoteleostei</taxon>
        <taxon>Acanthomorphata</taxon>
        <taxon>Carangaria</taxon>
        <taxon>Pleuronectiformes</taxon>
        <taxon>Pleuronectoidei</taxon>
        <taxon>Scophthalmidae</taxon>
        <taxon>Scophthalmus</taxon>
    </lineage>
</organism>
<gene>
    <name evidence="2" type="ORF">F2P81_012928</name>
</gene>
<name>A0A6A4STE2_SCOMX</name>
<evidence type="ECO:0000313" key="2">
    <source>
        <dbReference type="EMBL" id="KAF0035170.1"/>
    </source>
</evidence>
<protein>
    <submittedName>
        <fullName evidence="2">Uncharacterized protein</fullName>
    </submittedName>
</protein>
<reference evidence="2 3" key="1">
    <citation type="submission" date="2019-06" db="EMBL/GenBank/DDBJ databases">
        <title>Draft genomes of female and male turbot (Scophthalmus maximus).</title>
        <authorList>
            <person name="Xu H."/>
            <person name="Xu X.-W."/>
            <person name="Shao C."/>
            <person name="Chen S."/>
        </authorList>
    </citation>
    <scope>NUCLEOTIDE SEQUENCE [LARGE SCALE GENOMIC DNA]</scope>
    <source>
        <strain evidence="2">Ysfricsl-2016a</strain>
        <tissue evidence="2">Blood</tissue>
    </source>
</reference>
<feature type="region of interest" description="Disordered" evidence="1">
    <location>
        <begin position="170"/>
        <end position="201"/>
    </location>
</feature>
<evidence type="ECO:0000313" key="3">
    <source>
        <dbReference type="Proteomes" id="UP000438429"/>
    </source>
</evidence>
<dbReference type="Proteomes" id="UP000438429">
    <property type="component" value="Unassembled WGS sequence"/>
</dbReference>
<feature type="compositionally biased region" description="Basic residues" evidence="1">
    <location>
        <begin position="192"/>
        <end position="201"/>
    </location>
</feature>
<accession>A0A6A4STE2</accession>
<evidence type="ECO:0000256" key="1">
    <source>
        <dbReference type="SAM" id="MobiDB-lite"/>
    </source>
</evidence>
<comment type="caution">
    <text evidence="2">The sequence shown here is derived from an EMBL/GenBank/DDBJ whole genome shotgun (WGS) entry which is preliminary data.</text>
</comment>
<dbReference type="EMBL" id="VEVO01000011">
    <property type="protein sequence ID" value="KAF0035170.1"/>
    <property type="molecule type" value="Genomic_DNA"/>
</dbReference>
<sequence length="201" mass="22242">MVLPLPLVNAGSQKTNWSFSVRTYFFSSVISESGVDNFLRSSVETHLRLSANQSGETRLSQSSDKPENQSGLLLFRSGSVERSNPRNFTCTYQRHRGAFTLGLRAAAAAAAGHVPPDSHSLCHIQTYRYNCTLPLNMYLRNISRVCHDKRIRRTTRTVTVGHVHLPVGLDRGSAGPVSKRESERHLGASVTVRHRSSLAAK</sequence>
<dbReference type="AlphaFoldDB" id="A0A6A4STE2"/>